<name>A0A7J0FUR4_9ERIC</name>
<sequence>MENPLPLQLEPSHLSRDILCTFPAVGTVLRVVADQGNEKLGLHLLKSGRWVKFVNVICELRNGLWRALLMPFTKLRYLPNDDPFVLQAQRYYDERVSSKWARMPSSSFPWSSHITETDYEDVPFVTLMNVLTYPEVTAKFRCVVRVVAALPWGADEFRSQLGTYRIRLTLEDPTARIHAFVYAEDGEEFFGGYPSLDVMTRKRNKLLGITESDNSTESKDVPRNPPWVQCCLKSYYLDKRDVWGSRSYRIFATKVVE</sequence>
<accession>A0A7J0FUR4</accession>
<organism evidence="2 3">
    <name type="scientific">Actinidia rufa</name>
    <dbReference type="NCBI Taxonomy" id="165716"/>
    <lineage>
        <taxon>Eukaryota</taxon>
        <taxon>Viridiplantae</taxon>
        <taxon>Streptophyta</taxon>
        <taxon>Embryophyta</taxon>
        <taxon>Tracheophyta</taxon>
        <taxon>Spermatophyta</taxon>
        <taxon>Magnoliopsida</taxon>
        <taxon>eudicotyledons</taxon>
        <taxon>Gunneridae</taxon>
        <taxon>Pentapetalae</taxon>
        <taxon>asterids</taxon>
        <taxon>Ericales</taxon>
        <taxon>Actinidiaceae</taxon>
        <taxon>Actinidia</taxon>
    </lineage>
</organism>
<feature type="domain" description="POT1A/B-like OB fold" evidence="1">
    <location>
        <begin position="110"/>
        <end position="241"/>
    </location>
</feature>
<gene>
    <name evidence="2" type="ORF">Acr_15g0010530</name>
</gene>
<reference evidence="2 3" key="1">
    <citation type="submission" date="2019-07" db="EMBL/GenBank/DDBJ databases">
        <title>De Novo Assembly of kiwifruit Actinidia rufa.</title>
        <authorList>
            <person name="Sugita-Konishi S."/>
            <person name="Sato K."/>
            <person name="Mori E."/>
            <person name="Abe Y."/>
            <person name="Kisaki G."/>
            <person name="Hamano K."/>
            <person name="Suezawa K."/>
            <person name="Otani M."/>
            <person name="Fukuda T."/>
            <person name="Manabe T."/>
            <person name="Gomi K."/>
            <person name="Tabuchi M."/>
            <person name="Akimitsu K."/>
            <person name="Kataoka I."/>
        </authorList>
    </citation>
    <scope>NUCLEOTIDE SEQUENCE [LARGE SCALE GENOMIC DNA]</scope>
    <source>
        <strain evidence="3">cv. Fuchu</strain>
    </source>
</reference>
<evidence type="ECO:0000313" key="3">
    <source>
        <dbReference type="Proteomes" id="UP000585474"/>
    </source>
</evidence>
<dbReference type="Pfam" id="PF25507">
    <property type="entry name" value="OB_POT1A"/>
    <property type="match status" value="1"/>
</dbReference>
<dbReference type="PANTHER" id="PTHR14513:SF0">
    <property type="entry name" value="PROTECTION OF TELOMERES PROTEIN 1"/>
    <property type="match status" value="1"/>
</dbReference>
<dbReference type="InterPro" id="IPR028389">
    <property type="entry name" value="POT1"/>
</dbReference>
<evidence type="ECO:0000259" key="1">
    <source>
        <dbReference type="Pfam" id="PF25507"/>
    </source>
</evidence>
<dbReference type="EMBL" id="BJWL01000015">
    <property type="protein sequence ID" value="GFZ02445.1"/>
    <property type="molecule type" value="Genomic_DNA"/>
</dbReference>
<dbReference type="GO" id="GO:0010521">
    <property type="term" value="F:telomerase inhibitor activity"/>
    <property type="evidence" value="ECO:0007669"/>
    <property type="project" value="TreeGrafter"/>
</dbReference>
<dbReference type="GO" id="GO:0000783">
    <property type="term" value="C:nuclear telomere cap complex"/>
    <property type="evidence" value="ECO:0007669"/>
    <property type="project" value="TreeGrafter"/>
</dbReference>
<dbReference type="Proteomes" id="UP000585474">
    <property type="component" value="Unassembled WGS sequence"/>
</dbReference>
<dbReference type="AlphaFoldDB" id="A0A7J0FUR4"/>
<dbReference type="InterPro" id="IPR057620">
    <property type="entry name" value="POT1A/B-like_OB"/>
</dbReference>
<dbReference type="OrthoDB" id="2186770at2759"/>
<evidence type="ECO:0000313" key="2">
    <source>
        <dbReference type="EMBL" id="GFZ02445.1"/>
    </source>
</evidence>
<dbReference type="GO" id="GO:0098505">
    <property type="term" value="F:G-rich strand telomeric DNA binding"/>
    <property type="evidence" value="ECO:0007669"/>
    <property type="project" value="TreeGrafter"/>
</dbReference>
<comment type="caution">
    <text evidence="2">The sequence shown here is derived from an EMBL/GenBank/DDBJ whole genome shotgun (WGS) entry which is preliminary data.</text>
</comment>
<keyword evidence="3" id="KW-1185">Reference proteome</keyword>
<dbReference type="PANTHER" id="PTHR14513">
    <property type="entry name" value="PROTECTION OF TELOMERES 1"/>
    <property type="match status" value="1"/>
</dbReference>
<protein>
    <recommendedName>
        <fullName evidence="1">POT1A/B-like OB fold domain-containing protein</fullName>
    </recommendedName>
</protein>
<dbReference type="GO" id="GO:0016233">
    <property type="term" value="P:telomere capping"/>
    <property type="evidence" value="ECO:0007669"/>
    <property type="project" value="TreeGrafter"/>
</dbReference>
<dbReference type="GO" id="GO:0032210">
    <property type="term" value="P:regulation of telomere maintenance via telomerase"/>
    <property type="evidence" value="ECO:0007669"/>
    <property type="project" value="TreeGrafter"/>
</dbReference>
<proteinExistence type="predicted"/>